<comment type="subcellular location">
    <subcellularLocation>
        <location evidence="1">Cell membrane</location>
        <topology evidence="1">Single-pass membrane protein</topology>
    </subcellularLocation>
</comment>
<sequence length="262" mass="29898">MRRKSRRRIKPVSKGHERWLITYADLITLLMIFFVIMFSVSQIDADKYDSLSQDLRTTFRHADGVLEDGKGVTEGQNASVLPHLPVNPTATNPTQQPMTERELQFRQQEQELQQFKSVIETYVQDHQLSSEVSITDTEKGISIHLSDQFLFDLGKAELKEKSQPMLNKLGSLFSQLDTTISIEGHTDDLVIQPGGTYKDNWELSAARALSVLRYFIDQAHLDANKFQIAGYGDTHPVAPNDSALNRQKNRRVEMIVLRKLQQ</sequence>
<name>A0A1T2X8B8_9BACL</name>
<dbReference type="RefSeq" id="WP_078500254.1">
    <property type="nucleotide sequence ID" value="NZ_MSZX01000007.1"/>
</dbReference>
<keyword evidence="3" id="KW-1003">Cell membrane</keyword>
<proteinExistence type="inferred from homology"/>
<reference evidence="10 11" key="1">
    <citation type="submission" date="2017-01" db="EMBL/GenBank/DDBJ databases">
        <title>Genome analysis of Paenibacillus selenitrireducens ES3-24.</title>
        <authorList>
            <person name="Xu D."/>
            <person name="Yao R."/>
            <person name="Zheng S."/>
        </authorList>
    </citation>
    <scope>NUCLEOTIDE SEQUENCE [LARGE SCALE GENOMIC DNA]</scope>
    <source>
        <strain evidence="10 11">ES3-24</strain>
    </source>
</reference>
<dbReference type="Gene3D" id="3.30.1330.60">
    <property type="entry name" value="OmpA-like domain"/>
    <property type="match status" value="1"/>
</dbReference>
<gene>
    <name evidence="10" type="ORF">BVG16_17945</name>
</gene>
<feature type="transmembrane region" description="Helical" evidence="8">
    <location>
        <begin position="20"/>
        <end position="40"/>
    </location>
</feature>
<evidence type="ECO:0000256" key="6">
    <source>
        <dbReference type="ARBA" id="ARBA00023136"/>
    </source>
</evidence>
<dbReference type="AlphaFoldDB" id="A0A1T2X8B8"/>
<keyword evidence="11" id="KW-1185">Reference proteome</keyword>
<comment type="similarity">
    <text evidence="2">Belongs to the MotB family.</text>
</comment>
<dbReference type="PROSITE" id="PS51123">
    <property type="entry name" value="OMPA_2"/>
    <property type="match status" value="1"/>
</dbReference>
<dbReference type="OrthoDB" id="9815217at2"/>
<evidence type="ECO:0000256" key="2">
    <source>
        <dbReference type="ARBA" id="ARBA00008914"/>
    </source>
</evidence>
<dbReference type="CDD" id="cd07185">
    <property type="entry name" value="OmpA_C-like"/>
    <property type="match status" value="1"/>
</dbReference>
<keyword evidence="4 8" id="KW-0812">Transmembrane</keyword>
<dbReference type="GO" id="GO:0005886">
    <property type="term" value="C:plasma membrane"/>
    <property type="evidence" value="ECO:0007669"/>
    <property type="project" value="UniProtKB-SubCell"/>
</dbReference>
<dbReference type="Proteomes" id="UP000190188">
    <property type="component" value="Unassembled WGS sequence"/>
</dbReference>
<evidence type="ECO:0000256" key="7">
    <source>
        <dbReference type="PROSITE-ProRule" id="PRU00473"/>
    </source>
</evidence>
<evidence type="ECO:0000313" key="11">
    <source>
        <dbReference type="Proteomes" id="UP000190188"/>
    </source>
</evidence>
<dbReference type="PANTHER" id="PTHR30329:SF21">
    <property type="entry name" value="LIPOPROTEIN YIAD-RELATED"/>
    <property type="match status" value="1"/>
</dbReference>
<keyword evidence="10" id="KW-0282">Flagellum</keyword>
<evidence type="ECO:0000313" key="10">
    <source>
        <dbReference type="EMBL" id="OPA76100.1"/>
    </source>
</evidence>
<evidence type="ECO:0000256" key="4">
    <source>
        <dbReference type="ARBA" id="ARBA00022692"/>
    </source>
</evidence>
<evidence type="ECO:0000256" key="3">
    <source>
        <dbReference type="ARBA" id="ARBA00022475"/>
    </source>
</evidence>
<comment type="caution">
    <text evidence="10">The sequence shown here is derived from an EMBL/GenBank/DDBJ whole genome shotgun (WGS) entry which is preliminary data.</text>
</comment>
<accession>A0A1T2X8B8</accession>
<dbReference type="PANTHER" id="PTHR30329">
    <property type="entry name" value="STATOR ELEMENT OF FLAGELLAR MOTOR COMPLEX"/>
    <property type="match status" value="1"/>
</dbReference>
<dbReference type="STRING" id="1324314.BVG16_17945"/>
<evidence type="ECO:0000256" key="8">
    <source>
        <dbReference type="SAM" id="Phobius"/>
    </source>
</evidence>
<evidence type="ECO:0000256" key="5">
    <source>
        <dbReference type="ARBA" id="ARBA00022989"/>
    </source>
</evidence>
<dbReference type="InterPro" id="IPR025713">
    <property type="entry name" value="MotB-like_N_dom"/>
</dbReference>
<dbReference type="Pfam" id="PF13677">
    <property type="entry name" value="MotB_plug"/>
    <property type="match status" value="1"/>
</dbReference>
<dbReference type="EMBL" id="MSZX01000007">
    <property type="protein sequence ID" value="OPA76100.1"/>
    <property type="molecule type" value="Genomic_DNA"/>
</dbReference>
<keyword evidence="5 8" id="KW-1133">Transmembrane helix</keyword>
<organism evidence="10 11">
    <name type="scientific">Paenibacillus selenitireducens</name>
    <dbReference type="NCBI Taxonomy" id="1324314"/>
    <lineage>
        <taxon>Bacteria</taxon>
        <taxon>Bacillati</taxon>
        <taxon>Bacillota</taxon>
        <taxon>Bacilli</taxon>
        <taxon>Bacillales</taxon>
        <taxon>Paenibacillaceae</taxon>
        <taxon>Paenibacillus</taxon>
    </lineage>
</organism>
<dbReference type="InterPro" id="IPR006665">
    <property type="entry name" value="OmpA-like"/>
</dbReference>
<feature type="domain" description="OmpA-like" evidence="9">
    <location>
        <begin position="138"/>
        <end position="260"/>
    </location>
</feature>
<keyword evidence="10" id="KW-0966">Cell projection</keyword>
<evidence type="ECO:0000256" key="1">
    <source>
        <dbReference type="ARBA" id="ARBA00004162"/>
    </source>
</evidence>
<keyword evidence="10" id="KW-0969">Cilium</keyword>
<evidence type="ECO:0000259" key="9">
    <source>
        <dbReference type="PROSITE" id="PS51123"/>
    </source>
</evidence>
<protein>
    <submittedName>
        <fullName evidence="10">Flagellar motor protein</fullName>
    </submittedName>
</protein>
<keyword evidence="6 7" id="KW-0472">Membrane</keyword>
<dbReference type="InterPro" id="IPR036737">
    <property type="entry name" value="OmpA-like_sf"/>
</dbReference>
<dbReference type="Pfam" id="PF00691">
    <property type="entry name" value="OmpA"/>
    <property type="match status" value="1"/>
</dbReference>
<dbReference type="InterPro" id="IPR050330">
    <property type="entry name" value="Bact_OuterMem_StrucFunc"/>
</dbReference>
<dbReference type="SUPFAM" id="SSF103088">
    <property type="entry name" value="OmpA-like"/>
    <property type="match status" value="1"/>
</dbReference>